<dbReference type="InterPro" id="IPR003653">
    <property type="entry name" value="Peptidase_C48_C"/>
</dbReference>
<evidence type="ECO:0000313" key="6">
    <source>
        <dbReference type="Proteomes" id="UP000887560"/>
    </source>
</evidence>
<evidence type="ECO:0000313" key="7">
    <source>
        <dbReference type="WBParaSite" id="scf7180000421008.g6114"/>
    </source>
</evidence>
<dbReference type="PROSITE" id="PS50600">
    <property type="entry name" value="ULP_PROTEASE"/>
    <property type="match status" value="1"/>
</dbReference>
<accession>A0A915NWV5</accession>
<sequence>MFAPGFIKNPEEIKEITNIPKDLITLNDNKLLDDFVIDKYSNILSTKYNIKILKPDQLLYIRNKQEHVLNINLNQLKKDFGIDVKKSFIFFAICISRRQHSFLIRVSNVKYSVNISVFDSLSMAGPIAKNSSIWKEAVVPIEMILWENFKISKAVFIKCPLQSNTFDCGLMSLAALENLVSNSINDLNDIEWQYSQKNMLFYRKWVLYSLVEKQMNYNTECCVGTSSSSSFSEERLNKNINSVEVEQNQSCSLTTGVLNEENNGGGIHSNKNNLPVVGGSGRENTESQIDKLQQNQSCSSASNPGVLNDESNGGGTPVIFLTCEYIGVGGGDRNMEDESMEQLQQNQSGSPSEGENAFQLQQNQYCSSESSHIVLNGENNRGVCSNNNQSNVGRTNGGENIFQLQQNQPCSSSSLHIDLNGGRGGINSNNNQSNVIANGGENSESQNIKRIKYCKCKGSTQDQHLSEECLKKRKKFGIVNKNNELVLPTHVENNIPFWEWSSILDKELDSNGNVVKLFVQWTNLDPSWEDPQVIADCPSEFFNYSYTEGVTDTIKHLIHHTENIHEDNNE</sequence>
<dbReference type="AlphaFoldDB" id="A0A915NWV5"/>
<dbReference type="WBParaSite" id="scf7180000421008.g6114">
    <property type="protein sequence ID" value="scf7180000421008.g6114"/>
    <property type="gene ID" value="scf7180000421008.g6114"/>
</dbReference>
<feature type="region of interest" description="Disordered" evidence="4">
    <location>
        <begin position="331"/>
        <end position="358"/>
    </location>
</feature>
<comment type="similarity">
    <text evidence="1">Belongs to the peptidase C48 family.</text>
</comment>
<dbReference type="GO" id="GO:0008234">
    <property type="term" value="F:cysteine-type peptidase activity"/>
    <property type="evidence" value="ECO:0007669"/>
    <property type="project" value="InterPro"/>
</dbReference>
<evidence type="ECO:0000256" key="4">
    <source>
        <dbReference type="SAM" id="MobiDB-lite"/>
    </source>
</evidence>
<name>A0A915NWV5_9BILA</name>
<feature type="compositionally biased region" description="Polar residues" evidence="4">
    <location>
        <begin position="290"/>
        <end position="311"/>
    </location>
</feature>
<proteinExistence type="inferred from homology"/>
<feature type="region of interest" description="Disordered" evidence="4">
    <location>
        <begin position="262"/>
        <end position="313"/>
    </location>
</feature>
<evidence type="ECO:0000256" key="3">
    <source>
        <dbReference type="ARBA" id="ARBA00022801"/>
    </source>
</evidence>
<dbReference type="SUPFAM" id="SSF54001">
    <property type="entry name" value="Cysteine proteinases"/>
    <property type="match status" value="1"/>
</dbReference>
<keyword evidence="2" id="KW-0645">Protease</keyword>
<dbReference type="InterPro" id="IPR038765">
    <property type="entry name" value="Papain-like_cys_pep_sf"/>
</dbReference>
<evidence type="ECO:0000256" key="2">
    <source>
        <dbReference type="ARBA" id="ARBA00022670"/>
    </source>
</evidence>
<feature type="compositionally biased region" description="Polar residues" evidence="4">
    <location>
        <begin position="341"/>
        <end position="358"/>
    </location>
</feature>
<dbReference type="GO" id="GO:0006508">
    <property type="term" value="P:proteolysis"/>
    <property type="evidence" value="ECO:0007669"/>
    <property type="project" value="UniProtKB-KW"/>
</dbReference>
<feature type="domain" description="Ubiquitin-like protease family profile" evidence="5">
    <location>
        <begin position="16"/>
        <end position="179"/>
    </location>
</feature>
<dbReference type="Gene3D" id="3.40.395.10">
    <property type="entry name" value="Adenoviral Proteinase, Chain A"/>
    <property type="match status" value="1"/>
</dbReference>
<evidence type="ECO:0000256" key="1">
    <source>
        <dbReference type="ARBA" id="ARBA00005234"/>
    </source>
</evidence>
<protein>
    <submittedName>
        <fullName evidence="7">Ubiquitin-like protease family profile domain-containing protein</fullName>
    </submittedName>
</protein>
<reference evidence="7" key="1">
    <citation type="submission" date="2022-11" db="UniProtKB">
        <authorList>
            <consortium name="WormBaseParasite"/>
        </authorList>
    </citation>
    <scope>IDENTIFICATION</scope>
</reference>
<keyword evidence="3" id="KW-0378">Hydrolase</keyword>
<evidence type="ECO:0000259" key="5">
    <source>
        <dbReference type="PROSITE" id="PS50600"/>
    </source>
</evidence>
<organism evidence="6 7">
    <name type="scientific">Meloidogyne floridensis</name>
    <dbReference type="NCBI Taxonomy" id="298350"/>
    <lineage>
        <taxon>Eukaryota</taxon>
        <taxon>Metazoa</taxon>
        <taxon>Ecdysozoa</taxon>
        <taxon>Nematoda</taxon>
        <taxon>Chromadorea</taxon>
        <taxon>Rhabditida</taxon>
        <taxon>Tylenchina</taxon>
        <taxon>Tylenchomorpha</taxon>
        <taxon>Tylenchoidea</taxon>
        <taxon>Meloidogynidae</taxon>
        <taxon>Meloidogyninae</taxon>
        <taxon>Meloidogyne</taxon>
    </lineage>
</organism>
<dbReference type="Proteomes" id="UP000887560">
    <property type="component" value="Unplaced"/>
</dbReference>
<keyword evidence="6" id="KW-1185">Reference proteome</keyword>